<evidence type="ECO:0000313" key="1">
    <source>
        <dbReference type="EMBL" id="ART31432.1"/>
    </source>
</evidence>
<sequence length="76" mass="8597">MDLKSPFLSHSFEWLRSFLRCSTYRSGWGFLDPVVGGDSKLSELQKSHLSTIPYDIASALAHSLVDYVVDSRRCLC</sequence>
<reference evidence="1" key="1">
    <citation type="submission" date="2017-03" db="EMBL/GenBank/DDBJ databases">
        <title>The mitochondrial genome of the carnivorous plant Utricularia reniformis (Lentibulariaceae): structure, comparative analysis and evolutionary landmarks.</title>
        <authorList>
            <person name="Silva S.R."/>
            <person name="Alvarenga D.O."/>
            <person name="Michael T.P."/>
            <person name="Miranda V.F.O."/>
            <person name="Varani A.M."/>
        </authorList>
    </citation>
    <scope>NUCLEOTIDE SEQUENCE</scope>
</reference>
<protein>
    <submittedName>
        <fullName evidence="1">Uncharacterized protein</fullName>
    </submittedName>
</protein>
<proteinExistence type="predicted"/>
<geneLocation type="mitochondrion" evidence="1"/>
<keyword evidence="1" id="KW-0496">Mitochondrion</keyword>
<dbReference type="AlphaFoldDB" id="A0A1Y0B1V8"/>
<organism evidence="1">
    <name type="scientific">Utricularia reniformis</name>
    <dbReference type="NCBI Taxonomy" id="192314"/>
    <lineage>
        <taxon>Eukaryota</taxon>
        <taxon>Viridiplantae</taxon>
        <taxon>Streptophyta</taxon>
        <taxon>Embryophyta</taxon>
        <taxon>Tracheophyta</taxon>
        <taxon>Spermatophyta</taxon>
        <taxon>Magnoliopsida</taxon>
        <taxon>eudicotyledons</taxon>
        <taxon>Gunneridae</taxon>
        <taxon>Pentapetalae</taxon>
        <taxon>asterids</taxon>
        <taxon>lamiids</taxon>
        <taxon>Lamiales</taxon>
        <taxon>Lentibulariaceae</taxon>
        <taxon>Utricularia</taxon>
    </lineage>
</organism>
<name>A0A1Y0B1V8_9LAMI</name>
<accession>A0A1Y0B1V8</accession>
<gene>
    <name evidence="1" type="ORF">AEK19_MT1218</name>
</gene>
<dbReference type="EMBL" id="KY774314">
    <property type="protein sequence ID" value="ART31432.1"/>
    <property type="molecule type" value="Genomic_DNA"/>
</dbReference>